<dbReference type="Pfam" id="PF00005">
    <property type="entry name" value="ABC_tran"/>
    <property type="match status" value="1"/>
</dbReference>
<evidence type="ECO:0000256" key="2">
    <source>
        <dbReference type="ARBA" id="ARBA00022448"/>
    </source>
</evidence>
<evidence type="ECO:0000313" key="7">
    <source>
        <dbReference type="Proteomes" id="UP001151088"/>
    </source>
</evidence>
<dbReference type="InterPro" id="IPR017871">
    <property type="entry name" value="ABC_transporter-like_CS"/>
</dbReference>
<organism evidence="6 7">
    <name type="scientific">Ancylobacter mangrovi</name>
    <dbReference type="NCBI Taxonomy" id="2972472"/>
    <lineage>
        <taxon>Bacteria</taxon>
        <taxon>Pseudomonadati</taxon>
        <taxon>Pseudomonadota</taxon>
        <taxon>Alphaproteobacteria</taxon>
        <taxon>Hyphomicrobiales</taxon>
        <taxon>Xanthobacteraceae</taxon>
        <taxon>Ancylobacter</taxon>
    </lineage>
</organism>
<comment type="caution">
    <text evidence="6">The sequence shown here is derived from an EMBL/GenBank/DDBJ whole genome shotgun (WGS) entry which is preliminary data.</text>
</comment>
<evidence type="ECO:0000256" key="1">
    <source>
        <dbReference type="ARBA" id="ARBA00005417"/>
    </source>
</evidence>
<evidence type="ECO:0000259" key="5">
    <source>
        <dbReference type="PROSITE" id="PS50893"/>
    </source>
</evidence>
<dbReference type="PANTHER" id="PTHR42788:SF13">
    <property type="entry name" value="ALIPHATIC SULFONATES IMPORT ATP-BINDING PROTEIN SSUB"/>
    <property type="match status" value="1"/>
</dbReference>
<dbReference type="Gene3D" id="3.40.50.300">
    <property type="entry name" value="P-loop containing nucleotide triphosphate hydrolases"/>
    <property type="match status" value="1"/>
</dbReference>
<dbReference type="InterPro" id="IPR027417">
    <property type="entry name" value="P-loop_NTPase"/>
</dbReference>
<keyword evidence="2" id="KW-0813">Transport</keyword>
<dbReference type="RefSeq" id="WP_258731774.1">
    <property type="nucleotide sequence ID" value="NZ_JANTHZ010000002.1"/>
</dbReference>
<evidence type="ECO:0000256" key="4">
    <source>
        <dbReference type="ARBA" id="ARBA00022840"/>
    </source>
</evidence>
<dbReference type="InterPro" id="IPR003593">
    <property type="entry name" value="AAA+_ATPase"/>
</dbReference>
<dbReference type="PROSITE" id="PS00211">
    <property type="entry name" value="ABC_TRANSPORTER_1"/>
    <property type="match status" value="1"/>
</dbReference>
<dbReference type="GO" id="GO:0005524">
    <property type="term" value="F:ATP binding"/>
    <property type="evidence" value="ECO:0007669"/>
    <property type="project" value="UniProtKB-KW"/>
</dbReference>
<dbReference type="InterPro" id="IPR003439">
    <property type="entry name" value="ABC_transporter-like_ATP-bd"/>
</dbReference>
<dbReference type="PANTHER" id="PTHR42788">
    <property type="entry name" value="TAURINE IMPORT ATP-BINDING PROTEIN-RELATED"/>
    <property type="match status" value="1"/>
</dbReference>
<sequence length="258" mass="28726">MLEVRNLRKVYGEEPGGYVALEGISIDIAAGEFLCLLGPSGCGKSTLLNILAGFEEVSAGSVMFDGRPVKGADRDRMMFFQDAGSALLPWLTVEENVRFALRARRVPRSQWDDIITRYLSMVDLNNHRTKFPAELSGGMRQRLQIARALAVEPRVLLMDEPFAALDAMIRRRMHAILTDIWQRSGQTIVFVTHDIAEAIALADRIAIMSVGPCSSFMKIMDVKGARPRDMGDPASSAMFAEIERLLTPEIRRSEERLG</sequence>
<dbReference type="InterPro" id="IPR050166">
    <property type="entry name" value="ABC_transporter_ATP-bind"/>
</dbReference>
<dbReference type="AlphaFoldDB" id="A0A9X2T4U7"/>
<dbReference type="SMART" id="SM00382">
    <property type="entry name" value="AAA"/>
    <property type="match status" value="1"/>
</dbReference>
<name>A0A9X2T4U7_9HYPH</name>
<dbReference type="GO" id="GO:0016887">
    <property type="term" value="F:ATP hydrolysis activity"/>
    <property type="evidence" value="ECO:0007669"/>
    <property type="project" value="InterPro"/>
</dbReference>
<proteinExistence type="inferred from homology"/>
<keyword evidence="7" id="KW-1185">Reference proteome</keyword>
<keyword evidence="3" id="KW-0547">Nucleotide-binding</keyword>
<comment type="similarity">
    <text evidence="1">Belongs to the ABC transporter superfamily.</text>
</comment>
<dbReference type="EMBL" id="JANTHZ010000002">
    <property type="protein sequence ID" value="MCS0494739.1"/>
    <property type="molecule type" value="Genomic_DNA"/>
</dbReference>
<dbReference type="Proteomes" id="UP001151088">
    <property type="component" value="Unassembled WGS sequence"/>
</dbReference>
<evidence type="ECO:0000313" key="6">
    <source>
        <dbReference type="EMBL" id="MCS0494739.1"/>
    </source>
</evidence>
<protein>
    <submittedName>
        <fullName evidence="6">ABC transporter ATP-binding protein</fullName>
    </submittedName>
</protein>
<dbReference type="PROSITE" id="PS50893">
    <property type="entry name" value="ABC_TRANSPORTER_2"/>
    <property type="match status" value="1"/>
</dbReference>
<dbReference type="SUPFAM" id="SSF52540">
    <property type="entry name" value="P-loop containing nucleoside triphosphate hydrolases"/>
    <property type="match status" value="1"/>
</dbReference>
<reference evidence="6" key="1">
    <citation type="submission" date="2022-08" db="EMBL/GenBank/DDBJ databases">
        <authorList>
            <person name="Li F."/>
        </authorList>
    </citation>
    <scope>NUCLEOTIDE SEQUENCE</scope>
    <source>
        <strain evidence="6">MQZ15Z-1</strain>
    </source>
</reference>
<evidence type="ECO:0000256" key="3">
    <source>
        <dbReference type="ARBA" id="ARBA00022741"/>
    </source>
</evidence>
<accession>A0A9X2T4U7</accession>
<keyword evidence="4 6" id="KW-0067">ATP-binding</keyword>
<dbReference type="CDD" id="cd03293">
    <property type="entry name" value="ABC_NrtD_SsuB_transporters"/>
    <property type="match status" value="1"/>
</dbReference>
<gene>
    <name evidence="6" type="ORF">NVS89_06485</name>
</gene>
<feature type="domain" description="ABC transporter" evidence="5">
    <location>
        <begin position="2"/>
        <end position="235"/>
    </location>
</feature>